<evidence type="ECO:0000313" key="6">
    <source>
        <dbReference type="EMBL" id="PKZ30071.1"/>
    </source>
</evidence>
<keyword evidence="2 4" id="KW-0479">Metal-binding</keyword>
<evidence type="ECO:0000259" key="5">
    <source>
        <dbReference type="PROSITE" id="PS51007"/>
    </source>
</evidence>
<accession>A0A2I1NCH1</accession>
<gene>
    <name evidence="6" type="ORF">CYJ41_01120</name>
</gene>
<reference evidence="6 7" key="1">
    <citation type="submission" date="2017-12" db="EMBL/GenBank/DDBJ databases">
        <title>Phylogenetic diversity of female urinary microbiome.</title>
        <authorList>
            <person name="Thomas-White K."/>
            <person name="Wolfe A.J."/>
        </authorList>
    </citation>
    <scope>NUCLEOTIDE SEQUENCE [LARGE SCALE GENOMIC DNA]</scope>
    <source>
        <strain evidence="6 7">UMB0112</strain>
    </source>
</reference>
<dbReference type="SUPFAM" id="SSF46626">
    <property type="entry name" value="Cytochrome c"/>
    <property type="match status" value="1"/>
</dbReference>
<dbReference type="InterPro" id="IPR009056">
    <property type="entry name" value="Cyt_c-like_dom"/>
</dbReference>
<evidence type="ECO:0000313" key="7">
    <source>
        <dbReference type="Proteomes" id="UP000234639"/>
    </source>
</evidence>
<dbReference type="InterPro" id="IPR036909">
    <property type="entry name" value="Cyt_c-like_dom_sf"/>
</dbReference>
<dbReference type="Pfam" id="PF00034">
    <property type="entry name" value="Cytochrom_C"/>
    <property type="match status" value="1"/>
</dbReference>
<dbReference type="PROSITE" id="PS51007">
    <property type="entry name" value="CYTC"/>
    <property type="match status" value="1"/>
</dbReference>
<dbReference type="EMBL" id="PKHU01000001">
    <property type="protein sequence ID" value="PKZ30071.1"/>
    <property type="molecule type" value="Genomic_DNA"/>
</dbReference>
<protein>
    <submittedName>
        <fullName evidence="6">Cytochrome C oxidase subunit III</fullName>
    </submittedName>
</protein>
<dbReference type="GO" id="GO:0020037">
    <property type="term" value="F:heme binding"/>
    <property type="evidence" value="ECO:0007669"/>
    <property type="project" value="InterPro"/>
</dbReference>
<dbReference type="Proteomes" id="UP000234639">
    <property type="component" value="Unassembled WGS sequence"/>
</dbReference>
<dbReference type="Gene3D" id="1.10.760.10">
    <property type="entry name" value="Cytochrome c-like domain"/>
    <property type="match status" value="1"/>
</dbReference>
<dbReference type="GO" id="GO:0046872">
    <property type="term" value="F:metal ion binding"/>
    <property type="evidence" value="ECO:0007669"/>
    <property type="project" value="UniProtKB-KW"/>
</dbReference>
<dbReference type="GO" id="GO:0009055">
    <property type="term" value="F:electron transfer activity"/>
    <property type="evidence" value="ECO:0007669"/>
    <property type="project" value="InterPro"/>
</dbReference>
<dbReference type="RefSeq" id="WP_101636550.1">
    <property type="nucleotide sequence ID" value="NZ_JAPXGQ010000003.1"/>
</dbReference>
<proteinExistence type="predicted"/>
<keyword evidence="3 4" id="KW-0408">Iron</keyword>
<dbReference type="AlphaFoldDB" id="A0A2I1NCH1"/>
<comment type="caution">
    <text evidence="6">The sequence shown here is derived from an EMBL/GenBank/DDBJ whole genome shotgun (WGS) entry which is preliminary data.</text>
</comment>
<keyword evidence="1 4" id="KW-0349">Heme</keyword>
<evidence type="ECO:0000256" key="1">
    <source>
        <dbReference type="ARBA" id="ARBA00022617"/>
    </source>
</evidence>
<evidence type="ECO:0000256" key="3">
    <source>
        <dbReference type="ARBA" id="ARBA00023004"/>
    </source>
</evidence>
<evidence type="ECO:0000256" key="4">
    <source>
        <dbReference type="PROSITE-ProRule" id="PRU00433"/>
    </source>
</evidence>
<feature type="domain" description="Cytochrome c" evidence="5">
    <location>
        <begin position="21"/>
        <end position="115"/>
    </location>
</feature>
<name>A0A2I1NCH1_9BACT</name>
<evidence type="ECO:0000256" key="2">
    <source>
        <dbReference type="ARBA" id="ARBA00022723"/>
    </source>
</evidence>
<sequence length="116" mass="13428">MKKLIILLFIINFIHAESFITDMEYGKMLYKNPRGIGCHKCHGLQGEGMVIASYKEFNKTSEEKIDKKLIAPRINNLNPQQLADGITSKKRSVMPSYFLTKDEIIVIYKYLKQSKK</sequence>
<organism evidence="6 7">
    <name type="scientific">Campylobacter ureolyticus</name>
    <dbReference type="NCBI Taxonomy" id="827"/>
    <lineage>
        <taxon>Bacteria</taxon>
        <taxon>Pseudomonadati</taxon>
        <taxon>Campylobacterota</taxon>
        <taxon>Epsilonproteobacteria</taxon>
        <taxon>Campylobacterales</taxon>
        <taxon>Campylobacteraceae</taxon>
        <taxon>Campylobacter</taxon>
    </lineage>
</organism>